<evidence type="ECO:0000313" key="2">
    <source>
        <dbReference type="EMBL" id="REK77441.1"/>
    </source>
</evidence>
<dbReference type="SUPFAM" id="SSF47781">
    <property type="entry name" value="RuvA domain 2-like"/>
    <property type="match status" value="1"/>
</dbReference>
<dbReference type="InterPro" id="IPR010994">
    <property type="entry name" value="RuvA_2-like"/>
</dbReference>
<protein>
    <submittedName>
        <fullName evidence="2">Helix-hairpin-helix domain-containing protein</fullName>
    </submittedName>
</protein>
<dbReference type="OrthoDB" id="9790239at2"/>
<dbReference type="EMBL" id="QUBQ01000001">
    <property type="protein sequence ID" value="REK77441.1"/>
    <property type="molecule type" value="Genomic_DNA"/>
</dbReference>
<reference evidence="2 3" key="1">
    <citation type="submission" date="2018-08" db="EMBL/GenBank/DDBJ databases">
        <title>Paenibacillus sp. M4BSY-1, whole genome shotgun sequence.</title>
        <authorList>
            <person name="Tuo L."/>
        </authorList>
    </citation>
    <scope>NUCLEOTIDE SEQUENCE [LARGE SCALE GENOMIC DNA]</scope>
    <source>
        <strain evidence="2 3">M4BSY-1</strain>
    </source>
</reference>
<dbReference type="PANTHER" id="PTHR21180:SF32">
    <property type="entry name" value="ENDONUCLEASE_EXONUCLEASE_PHOSPHATASE FAMILY DOMAIN-CONTAINING PROTEIN 1"/>
    <property type="match status" value="1"/>
</dbReference>
<feature type="domain" description="Helix-hairpin-helix DNA-binding motif class 1" evidence="1">
    <location>
        <begin position="134"/>
        <end position="153"/>
    </location>
</feature>
<dbReference type="GO" id="GO:0003677">
    <property type="term" value="F:DNA binding"/>
    <property type="evidence" value="ECO:0007669"/>
    <property type="project" value="InterPro"/>
</dbReference>
<dbReference type="InterPro" id="IPR003583">
    <property type="entry name" value="Hlx-hairpin-Hlx_DNA-bd_motif"/>
</dbReference>
<feature type="domain" description="Helix-hairpin-helix DNA-binding motif class 1" evidence="1">
    <location>
        <begin position="164"/>
        <end position="183"/>
    </location>
</feature>
<evidence type="ECO:0000313" key="3">
    <source>
        <dbReference type="Proteomes" id="UP000261905"/>
    </source>
</evidence>
<comment type="caution">
    <text evidence="2">The sequence shown here is derived from an EMBL/GenBank/DDBJ whole genome shotgun (WGS) entry which is preliminary data.</text>
</comment>
<dbReference type="GO" id="GO:0006281">
    <property type="term" value="P:DNA repair"/>
    <property type="evidence" value="ECO:0007669"/>
    <property type="project" value="InterPro"/>
</dbReference>
<dbReference type="Gene3D" id="1.10.150.280">
    <property type="entry name" value="AF1531-like domain"/>
    <property type="match status" value="1"/>
</dbReference>
<dbReference type="GO" id="GO:0015627">
    <property type="term" value="C:type II protein secretion system complex"/>
    <property type="evidence" value="ECO:0007669"/>
    <property type="project" value="TreeGrafter"/>
</dbReference>
<name>A0A371PMQ5_9BACL</name>
<evidence type="ECO:0000259" key="1">
    <source>
        <dbReference type="SMART" id="SM00278"/>
    </source>
</evidence>
<dbReference type="Proteomes" id="UP000261905">
    <property type="component" value="Unassembled WGS sequence"/>
</dbReference>
<gene>
    <name evidence="2" type="ORF">DX130_10715</name>
</gene>
<accession>A0A371PMQ5</accession>
<dbReference type="NCBIfam" id="TIGR00426">
    <property type="entry name" value="competence protein ComEA helix-hairpin-helix repeat region"/>
    <property type="match status" value="1"/>
</dbReference>
<organism evidence="2 3">
    <name type="scientific">Paenibacillus paeoniae</name>
    <dbReference type="NCBI Taxonomy" id="2292705"/>
    <lineage>
        <taxon>Bacteria</taxon>
        <taxon>Bacillati</taxon>
        <taxon>Bacillota</taxon>
        <taxon>Bacilli</taxon>
        <taxon>Bacillales</taxon>
        <taxon>Paenibacillaceae</taxon>
        <taxon>Paenibacillus</taxon>
    </lineage>
</organism>
<proteinExistence type="predicted"/>
<dbReference type="InterPro" id="IPR051675">
    <property type="entry name" value="Endo/Exo/Phosphatase_dom_1"/>
</dbReference>
<dbReference type="InterPro" id="IPR004509">
    <property type="entry name" value="Competence_ComEA_HhH"/>
</dbReference>
<dbReference type="Pfam" id="PF12836">
    <property type="entry name" value="HHH_3"/>
    <property type="match status" value="1"/>
</dbReference>
<dbReference type="GO" id="GO:0015628">
    <property type="term" value="P:protein secretion by the type II secretion system"/>
    <property type="evidence" value="ECO:0007669"/>
    <property type="project" value="TreeGrafter"/>
</dbReference>
<dbReference type="PANTHER" id="PTHR21180">
    <property type="entry name" value="ENDONUCLEASE/EXONUCLEASE/PHOSPHATASE FAMILY DOMAIN-CONTAINING PROTEIN 1"/>
    <property type="match status" value="1"/>
</dbReference>
<sequence length="188" mass="19614">MDMTIHSTGRKARANKLLAAACGAGAILLIAAGLINGAPKTTEEWVPLNAAVQSSLDALNGTGIPDKSPESIMHKVEQTIQQPNGSEGLREGSDHGILEEESGASAVAPTPAVIPALTSRDEQGRLDLNRATADELLDLKGIGPSKARAIAEDRERNGKFANVDDLIRVKGIGEKLLGGIKESVVARP</sequence>
<dbReference type="AlphaFoldDB" id="A0A371PMQ5"/>
<dbReference type="SMART" id="SM00278">
    <property type="entry name" value="HhH1"/>
    <property type="match status" value="2"/>
</dbReference>
<keyword evidence="3" id="KW-1185">Reference proteome</keyword>